<keyword evidence="14" id="KW-1185">Reference proteome</keyword>
<dbReference type="GO" id="GO:0005886">
    <property type="term" value="C:plasma membrane"/>
    <property type="evidence" value="ECO:0007669"/>
    <property type="project" value="UniProtKB-SubCell"/>
</dbReference>
<dbReference type="InterPro" id="IPR028976">
    <property type="entry name" value="CheC-like_sf"/>
</dbReference>
<keyword evidence="13" id="KW-0282">Flagellum</keyword>
<evidence type="ECO:0000256" key="9">
    <source>
        <dbReference type="ARBA" id="ARBA00025044"/>
    </source>
</evidence>
<dbReference type="Gene3D" id="2.30.330.10">
    <property type="entry name" value="SpoA-like"/>
    <property type="match status" value="1"/>
</dbReference>
<reference evidence="13 14" key="1">
    <citation type="submission" date="2016-11" db="EMBL/GenBank/DDBJ databases">
        <title>Mixed transmission modes and dynamic genome evolution in an obligate animal-bacterial symbiosis.</title>
        <authorList>
            <person name="Russell S.L."/>
            <person name="Corbett-Detig R.B."/>
            <person name="Cavanaugh C.M."/>
        </authorList>
    </citation>
    <scope>NUCLEOTIDE SEQUENCE [LARGE SCALE GENOMIC DNA]</scope>
    <source>
        <strain evidence="13">Se-Cadez</strain>
    </source>
</reference>
<dbReference type="AlphaFoldDB" id="A0A1T2KWR0"/>
<evidence type="ECO:0000256" key="3">
    <source>
        <dbReference type="ARBA" id="ARBA00022475"/>
    </source>
</evidence>
<evidence type="ECO:0000256" key="11">
    <source>
        <dbReference type="PIRNR" id="PIRNR002888"/>
    </source>
</evidence>
<keyword evidence="7 11" id="KW-0472">Membrane</keyword>
<organism evidence="13 14">
    <name type="scientific">Solemya velesiana gill symbiont</name>
    <dbReference type="NCBI Taxonomy" id="1918948"/>
    <lineage>
        <taxon>Bacteria</taxon>
        <taxon>Pseudomonadati</taxon>
        <taxon>Pseudomonadota</taxon>
        <taxon>Gammaproteobacteria</taxon>
        <taxon>sulfur-oxidizing symbionts</taxon>
    </lineage>
</organism>
<dbReference type="InterPro" id="IPR001543">
    <property type="entry name" value="FliN-like_C"/>
</dbReference>
<dbReference type="PRINTS" id="PR00955">
    <property type="entry name" value="FLGMOTORFLIM"/>
</dbReference>
<dbReference type="EMBL" id="MPRJ01000014">
    <property type="protein sequence ID" value="OOZ37231.1"/>
    <property type="molecule type" value="Genomic_DNA"/>
</dbReference>
<keyword evidence="6 11" id="KW-0283">Flagellar rotation</keyword>
<evidence type="ECO:0000256" key="1">
    <source>
        <dbReference type="ARBA" id="ARBA00011049"/>
    </source>
</evidence>
<dbReference type="GO" id="GO:0050918">
    <property type="term" value="P:positive chemotaxis"/>
    <property type="evidence" value="ECO:0007669"/>
    <property type="project" value="TreeGrafter"/>
</dbReference>
<dbReference type="GO" id="GO:0071978">
    <property type="term" value="P:bacterial-type flagellum-dependent swarming motility"/>
    <property type="evidence" value="ECO:0007669"/>
    <property type="project" value="TreeGrafter"/>
</dbReference>
<dbReference type="PIRSF" id="PIRSF002888">
    <property type="entry name" value="FliM"/>
    <property type="match status" value="1"/>
</dbReference>
<dbReference type="PANTHER" id="PTHR30034">
    <property type="entry name" value="FLAGELLAR MOTOR SWITCH PROTEIN FLIM"/>
    <property type="match status" value="1"/>
</dbReference>
<dbReference type="CDD" id="cd17908">
    <property type="entry name" value="FliM"/>
    <property type="match status" value="1"/>
</dbReference>
<dbReference type="RefSeq" id="WP_078486105.1">
    <property type="nucleotide sequence ID" value="NZ_MPRJ01000014.1"/>
</dbReference>
<keyword evidence="4 11" id="KW-0145">Chemotaxis</keyword>
<dbReference type="OrthoDB" id="9806941at2"/>
<dbReference type="SUPFAM" id="SSF101801">
    <property type="entry name" value="Surface presentation of antigens (SPOA)"/>
    <property type="match status" value="1"/>
</dbReference>
<evidence type="ECO:0000313" key="13">
    <source>
        <dbReference type="EMBL" id="OOZ37231.1"/>
    </source>
</evidence>
<evidence type="ECO:0000259" key="12">
    <source>
        <dbReference type="Pfam" id="PF01052"/>
    </source>
</evidence>
<dbReference type="InterPro" id="IPR001689">
    <property type="entry name" value="Flag_FliM"/>
</dbReference>
<comment type="similarity">
    <text evidence="1 11">Belongs to the FliM family.</text>
</comment>
<evidence type="ECO:0000256" key="10">
    <source>
        <dbReference type="NCBIfam" id="TIGR01397"/>
    </source>
</evidence>
<evidence type="ECO:0000256" key="2">
    <source>
        <dbReference type="ARBA" id="ARBA00021898"/>
    </source>
</evidence>
<sequence length="338" mass="38250">MSDKDLLSQDEIDALLHGVDNGDIETEPEEIFEGEIRTYDFSSQDRIVRGRLPTLEMINERFSRQFRNSLFNMLRRSADITVSGVQMQKFSEFVHSLYVPTSLNLIKVPPLRDKGLCVLDPKLVFSVVDNFFGGSGRFNNQVEGRDFTPTENRVIQMLLQLVFKDLQEAWKPVLEIGFEYLGSEVNPQFANIVSPSEVVVVTIFHIEMETGGGDLYICLPYSMVEPIRELLDAGVQSDRGERDERWEHALREEILAATVELSSYMAETQLSMKELANLKVGDIIPVDIPEMVGVFAAEVPIFKGQLGVSEGNFAVKVQEWSRKPKRPGLNELLTKSEN</sequence>
<proteinExistence type="inferred from homology"/>
<dbReference type="Proteomes" id="UP000190896">
    <property type="component" value="Unassembled WGS sequence"/>
</dbReference>
<evidence type="ECO:0000256" key="7">
    <source>
        <dbReference type="ARBA" id="ARBA00023136"/>
    </source>
</evidence>
<evidence type="ECO:0000256" key="8">
    <source>
        <dbReference type="ARBA" id="ARBA00023143"/>
    </source>
</evidence>
<keyword evidence="5 11" id="KW-0997">Cell inner membrane</keyword>
<evidence type="ECO:0000313" key="14">
    <source>
        <dbReference type="Proteomes" id="UP000190896"/>
    </source>
</evidence>
<comment type="function">
    <text evidence="9 11">FliM is one of three proteins (FliG, FliN, FliM) that forms the rotor-mounted switch complex (C ring), located at the base of the basal body. This complex interacts with the CheY and CheZ chemotaxis proteins, in addition to contacting components of the motor that determine the direction of flagellar rotation.</text>
</comment>
<dbReference type="GO" id="GO:0009425">
    <property type="term" value="C:bacterial-type flagellum basal body"/>
    <property type="evidence" value="ECO:0007669"/>
    <property type="project" value="UniProtKB-SubCell"/>
</dbReference>
<protein>
    <recommendedName>
        <fullName evidence="2 10">Flagellar motor switch protein FliM</fullName>
    </recommendedName>
</protein>
<evidence type="ECO:0000256" key="6">
    <source>
        <dbReference type="ARBA" id="ARBA00022779"/>
    </source>
</evidence>
<evidence type="ECO:0000256" key="5">
    <source>
        <dbReference type="ARBA" id="ARBA00022519"/>
    </source>
</evidence>
<keyword evidence="13" id="KW-0969">Cilium</keyword>
<dbReference type="GO" id="GO:0003774">
    <property type="term" value="F:cytoskeletal motor activity"/>
    <property type="evidence" value="ECO:0007669"/>
    <property type="project" value="InterPro"/>
</dbReference>
<comment type="subcellular location">
    <subcellularLocation>
        <location evidence="11">Cell inner membrane</location>
        <topology evidence="11">Peripheral membrane protein</topology>
    </subcellularLocation>
    <subcellularLocation>
        <location evidence="11">Bacterial flagellum basal body</location>
    </subcellularLocation>
</comment>
<keyword evidence="8 11" id="KW-0975">Bacterial flagellum</keyword>
<name>A0A1T2KWR0_9GAMM</name>
<gene>
    <name evidence="13" type="ORF">BOW51_03335</name>
</gene>
<dbReference type="NCBIfam" id="TIGR01397">
    <property type="entry name" value="fliM_switch"/>
    <property type="match status" value="1"/>
</dbReference>
<dbReference type="SUPFAM" id="SSF103039">
    <property type="entry name" value="CheC-like"/>
    <property type="match status" value="1"/>
</dbReference>
<dbReference type="InterPro" id="IPR036429">
    <property type="entry name" value="SpoA-like_sf"/>
</dbReference>
<dbReference type="PANTHER" id="PTHR30034:SF3">
    <property type="entry name" value="FLAGELLAR MOTOR SWITCH PROTEIN FLIM"/>
    <property type="match status" value="1"/>
</dbReference>
<comment type="caution">
    <text evidence="13">The sequence shown here is derived from an EMBL/GenBank/DDBJ whole genome shotgun (WGS) entry which is preliminary data.</text>
</comment>
<accession>A0A1T2KWR0</accession>
<keyword evidence="13" id="KW-0966">Cell projection</keyword>
<keyword evidence="3 11" id="KW-1003">Cell membrane</keyword>
<evidence type="ECO:0000256" key="4">
    <source>
        <dbReference type="ARBA" id="ARBA00022500"/>
    </source>
</evidence>
<feature type="domain" description="Flagellar motor switch protein FliN-like C-terminal" evidence="12">
    <location>
        <begin position="252"/>
        <end position="320"/>
    </location>
</feature>
<dbReference type="Pfam" id="PF02154">
    <property type="entry name" value="FliM"/>
    <property type="match status" value="1"/>
</dbReference>
<dbReference type="Gene3D" id="3.40.1550.10">
    <property type="entry name" value="CheC-like"/>
    <property type="match status" value="1"/>
</dbReference>
<dbReference type="Pfam" id="PF01052">
    <property type="entry name" value="FliMN_C"/>
    <property type="match status" value="1"/>
</dbReference>